<dbReference type="EMBL" id="KL142388">
    <property type="protein sequence ID" value="KDR72713.1"/>
    <property type="molecule type" value="Genomic_DNA"/>
</dbReference>
<keyword evidence="2" id="KW-1185">Reference proteome</keyword>
<accession>A0A067T108</accession>
<reference evidence="2" key="1">
    <citation type="journal article" date="2014" name="Proc. Natl. Acad. Sci. U.S.A.">
        <title>Extensive sampling of basidiomycete genomes demonstrates inadequacy of the white-rot/brown-rot paradigm for wood decay fungi.</title>
        <authorList>
            <person name="Riley R."/>
            <person name="Salamov A.A."/>
            <person name="Brown D.W."/>
            <person name="Nagy L.G."/>
            <person name="Floudas D."/>
            <person name="Held B.W."/>
            <person name="Levasseur A."/>
            <person name="Lombard V."/>
            <person name="Morin E."/>
            <person name="Otillar R."/>
            <person name="Lindquist E.A."/>
            <person name="Sun H."/>
            <person name="LaButti K.M."/>
            <person name="Schmutz J."/>
            <person name="Jabbour D."/>
            <person name="Luo H."/>
            <person name="Baker S.E."/>
            <person name="Pisabarro A.G."/>
            <person name="Walton J.D."/>
            <person name="Blanchette R.A."/>
            <person name="Henrissat B."/>
            <person name="Martin F."/>
            <person name="Cullen D."/>
            <person name="Hibbett D.S."/>
            <person name="Grigoriev I.V."/>
        </authorList>
    </citation>
    <scope>NUCLEOTIDE SEQUENCE [LARGE SCALE GENOMIC DNA]</scope>
    <source>
        <strain evidence="2">CBS 339.88</strain>
    </source>
</reference>
<dbReference type="Proteomes" id="UP000027222">
    <property type="component" value="Unassembled WGS sequence"/>
</dbReference>
<name>A0A067T108_GALM3</name>
<organism evidence="1 2">
    <name type="scientific">Galerina marginata (strain CBS 339.88)</name>
    <dbReference type="NCBI Taxonomy" id="685588"/>
    <lineage>
        <taxon>Eukaryota</taxon>
        <taxon>Fungi</taxon>
        <taxon>Dikarya</taxon>
        <taxon>Basidiomycota</taxon>
        <taxon>Agaricomycotina</taxon>
        <taxon>Agaricomycetes</taxon>
        <taxon>Agaricomycetidae</taxon>
        <taxon>Agaricales</taxon>
        <taxon>Agaricineae</taxon>
        <taxon>Strophariaceae</taxon>
        <taxon>Galerina</taxon>
    </lineage>
</organism>
<feature type="non-terminal residue" evidence="1">
    <location>
        <position position="1"/>
    </location>
</feature>
<gene>
    <name evidence="1" type="ORF">GALMADRAFT_42557</name>
</gene>
<proteinExistence type="predicted"/>
<evidence type="ECO:0000313" key="1">
    <source>
        <dbReference type="EMBL" id="KDR72713.1"/>
    </source>
</evidence>
<dbReference type="HOGENOM" id="CLU_054598_0_0_1"/>
<protein>
    <submittedName>
        <fullName evidence="1">Uncharacterized protein</fullName>
    </submittedName>
</protein>
<sequence length="282" mass="31472">LQKHIPGHKLTTREGLSNLLSWMGTGQGFRTKDFLESIARPSGFFASSLDEMEEMFQTVINKNAKLLIDKGFPLDKSGSGIEGYIDYDDMRVWGTANNFLSATPTLRGGQKQTVREKFEPYWAVEVQDAWVEFLGDMLDQDPSTWTGPKKGWDEIMMLIASFHFPGLGGGLTLLHCANAVALLKLVTLPDPEALAAWIASNQDLGAYRGLEILGFGLTPKKAGQKVEMEVEKIQVGFKSVFAHLDQYLSPEDKALLGFNVLFVEHLLCKITRWDSRMKQGKI</sequence>
<feature type="non-terminal residue" evidence="1">
    <location>
        <position position="282"/>
    </location>
</feature>
<dbReference type="OrthoDB" id="3064439at2759"/>
<dbReference type="AlphaFoldDB" id="A0A067T108"/>
<evidence type="ECO:0000313" key="2">
    <source>
        <dbReference type="Proteomes" id="UP000027222"/>
    </source>
</evidence>